<dbReference type="AlphaFoldDB" id="A0A833S6T1"/>
<comment type="cofactor">
    <cofactor evidence="1">
        <name>Zn(2+)</name>
        <dbReference type="ChEBI" id="CHEBI:29105"/>
    </cofactor>
</comment>
<evidence type="ECO:0000256" key="5">
    <source>
        <dbReference type="ARBA" id="ARBA00022645"/>
    </source>
</evidence>
<evidence type="ECO:0000256" key="3">
    <source>
        <dbReference type="ARBA" id="ARBA00005988"/>
    </source>
</evidence>
<dbReference type="InterPro" id="IPR036990">
    <property type="entry name" value="M14A-like_propep"/>
</dbReference>
<evidence type="ECO:0000256" key="6">
    <source>
        <dbReference type="ARBA" id="ARBA00022670"/>
    </source>
</evidence>
<keyword evidence="11" id="KW-0482">Metalloprotease</keyword>
<evidence type="ECO:0000256" key="10">
    <source>
        <dbReference type="ARBA" id="ARBA00022833"/>
    </source>
</evidence>
<reference evidence="17" key="1">
    <citation type="submission" date="2019-11" db="EMBL/GenBank/DDBJ databases">
        <title>The nuclear and mitochondrial genomes of Frieseomelitta varia - a highly eusocial stingless bee (Meliponini) with a permanently sterile worker caste.</title>
        <authorList>
            <person name="Freitas F.C.P."/>
            <person name="Lourenco A.P."/>
            <person name="Nunes F.M.F."/>
            <person name="Paschoal A.R."/>
            <person name="Abreu F.C.P."/>
            <person name="Barbin F.O."/>
            <person name="Bataglia L."/>
            <person name="Cardoso-Junior C.A.M."/>
            <person name="Cervoni M.S."/>
            <person name="Silva S.R."/>
            <person name="Dalarmi F."/>
            <person name="Del Lama M.A."/>
            <person name="Depintor T.S."/>
            <person name="Ferreira K.M."/>
            <person name="Goria P.S."/>
            <person name="Jaskot M.C."/>
            <person name="Lago D.C."/>
            <person name="Luna-Lucena D."/>
            <person name="Moda L.M."/>
            <person name="Nascimento L."/>
            <person name="Pedrino M."/>
            <person name="Rabico F.O."/>
            <person name="Sanches F.C."/>
            <person name="Santos D.E."/>
            <person name="Santos C.G."/>
            <person name="Vieira J."/>
            <person name="Lopes T.F."/>
            <person name="Barchuk A.R."/>
            <person name="Hartfelder K."/>
            <person name="Simoes Z.L.P."/>
            <person name="Bitondi M.M.G."/>
            <person name="Pinheiro D.G."/>
        </authorList>
    </citation>
    <scope>NUCLEOTIDE SEQUENCE</scope>
    <source>
        <strain evidence="17">USP_RPSP 00005682</strain>
        <tissue evidence="17">Whole individual</tissue>
    </source>
</reference>
<dbReference type="PROSITE" id="PS52035">
    <property type="entry name" value="PEPTIDASE_M14"/>
    <property type="match status" value="2"/>
</dbReference>
<keyword evidence="12" id="KW-1015">Disulfide bond</keyword>
<keyword evidence="8" id="KW-0732">Signal</keyword>
<evidence type="ECO:0000256" key="14">
    <source>
        <dbReference type="ARBA" id="ARBA00069039"/>
    </source>
</evidence>
<dbReference type="CDD" id="cd03860">
    <property type="entry name" value="M14_CP_A-B_like"/>
    <property type="match status" value="1"/>
</dbReference>
<evidence type="ECO:0000256" key="11">
    <source>
        <dbReference type="ARBA" id="ARBA00023049"/>
    </source>
</evidence>
<comment type="function">
    <text evidence="13">Involved in the digestion of the blood meal.</text>
</comment>
<feature type="domain" description="Peptidase M14" evidence="16">
    <location>
        <begin position="1"/>
        <end position="283"/>
    </location>
</feature>
<evidence type="ECO:0000256" key="4">
    <source>
        <dbReference type="ARBA" id="ARBA00022525"/>
    </source>
</evidence>
<dbReference type="InterPro" id="IPR057246">
    <property type="entry name" value="CARBOXYPEPT_ZN_1"/>
</dbReference>
<evidence type="ECO:0000259" key="16">
    <source>
        <dbReference type="PROSITE" id="PS52035"/>
    </source>
</evidence>
<dbReference type="Pfam" id="PF00246">
    <property type="entry name" value="Peptidase_M14"/>
    <property type="match status" value="2"/>
</dbReference>
<dbReference type="GO" id="GO:0005615">
    <property type="term" value="C:extracellular space"/>
    <property type="evidence" value="ECO:0007669"/>
    <property type="project" value="TreeGrafter"/>
</dbReference>
<comment type="subcellular location">
    <subcellularLocation>
        <location evidence="2">Secreted</location>
    </subcellularLocation>
</comment>
<comment type="similarity">
    <text evidence="3 15">Belongs to the peptidase M14 family.</text>
</comment>
<dbReference type="GO" id="GO:0006508">
    <property type="term" value="P:proteolysis"/>
    <property type="evidence" value="ECO:0007669"/>
    <property type="project" value="UniProtKB-KW"/>
</dbReference>
<dbReference type="SUPFAM" id="SSF53187">
    <property type="entry name" value="Zn-dependent exopeptidases"/>
    <property type="match status" value="2"/>
</dbReference>
<dbReference type="PROSITE" id="PS00133">
    <property type="entry name" value="CARBOXYPEPT_ZN_2"/>
    <property type="match status" value="2"/>
</dbReference>
<dbReference type="GO" id="GO:0008270">
    <property type="term" value="F:zinc ion binding"/>
    <property type="evidence" value="ECO:0007669"/>
    <property type="project" value="InterPro"/>
</dbReference>
<comment type="caution">
    <text evidence="15">Lacks conserved residue(s) required for the propagation of feature annotation.</text>
</comment>
<evidence type="ECO:0000256" key="7">
    <source>
        <dbReference type="ARBA" id="ARBA00022723"/>
    </source>
</evidence>
<dbReference type="GO" id="GO:0004181">
    <property type="term" value="F:metallocarboxypeptidase activity"/>
    <property type="evidence" value="ECO:0007669"/>
    <property type="project" value="InterPro"/>
</dbReference>
<keyword evidence="10" id="KW-0862">Zinc</keyword>
<evidence type="ECO:0000256" key="8">
    <source>
        <dbReference type="ARBA" id="ARBA00022729"/>
    </source>
</evidence>
<evidence type="ECO:0000313" key="18">
    <source>
        <dbReference type="Proteomes" id="UP000655588"/>
    </source>
</evidence>
<dbReference type="InterPro" id="IPR000834">
    <property type="entry name" value="Peptidase_M14"/>
</dbReference>
<accession>A0A833S6T1</accession>
<proteinExistence type="inferred from homology"/>
<keyword evidence="9" id="KW-0378">Hydrolase</keyword>
<protein>
    <recommendedName>
        <fullName evidence="14">Zinc carboxypeptidase A 1</fullName>
    </recommendedName>
</protein>
<sequence length="667" mass="76292">MMDNVQKYIDNENPRGNHPEIVKPIIGGSSYEGRRIKGVKLTYKEGNPGIFIEGGIHAREWISPAVVTYILNELILSDDSRVRYMAESYDWYIFPVFNPDGYEYTHTTNRLWRKTRRPTRRGCYGADPNRNWNFHWAEGGVSRNPCSEIYAGDRPFSETETRTMSQYIDSIQSKIFSYIAFHSYSQLLLIPYGHSNERVSNYDDLFQIGNYSINALSKRYGTRYKVGNIVDIIFLSKCTCLIDVLIYALRRNCFWRGTMWKLIFVALVALATAEKVKYDNYQVFRVTPQTEEQVEVIRNLEEISDGFSFWKEPNTVQNHADVMVAPHKIPDFQDIMKKFDIPYDTYVSDVQALIDNELPPAQPLVSFDFTRYHTLDEIYAFLDSLAKENPGKVQVIVGGKTHEGRQIKGVKLTLGSSKSGIVLEGGIHAREWISPASILYIVNELLQNKNADVRQLAESHEWYIFPVVNPDGYVYTHTTNRLWRKTRKPYGLCYGSDPNRNWGYKWMSGGASNNPCSETYGGSSAFSDVETKSLSEYLTSISSKFNAYVSFHSYSQLLMFPYGHTTQHLDNYNDELQIANKAVQAISKRYGTKYKAGNVAETIYIASGSSVDWVKGTFHKPVTYTYELRDTGRHGFLLPADQIAPTALETLDSLVAMFKEAKARGYK</sequence>
<evidence type="ECO:0000256" key="12">
    <source>
        <dbReference type="ARBA" id="ARBA00023157"/>
    </source>
</evidence>
<dbReference type="FunFam" id="3.40.630.10:FF:000040">
    <property type="entry name" value="zinc carboxypeptidase"/>
    <property type="match status" value="2"/>
</dbReference>
<dbReference type="InterPro" id="IPR057247">
    <property type="entry name" value="CARBOXYPEPT_ZN_2"/>
</dbReference>
<dbReference type="PANTHER" id="PTHR11705">
    <property type="entry name" value="PROTEASE FAMILY M14 CARBOXYPEPTIDASE A,B"/>
    <property type="match status" value="1"/>
</dbReference>
<dbReference type="SUPFAM" id="SSF54897">
    <property type="entry name" value="Protease propeptides/inhibitors"/>
    <property type="match status" value="1"/>
</dbReference>
<evidence type="ECO:0000256" key="13">
    <source>
        <dbReference type="ARBA" id="ARBA00057299"/>
    </source>
</evidence>
<evidence type="ECO:0000256" key="2">
    <source>
        <dbReference type="ARBA" id="ARBA00004613"/>
    </source>
</evidence>
<dbReference type="InterPro" id="IPR003146">
    <property type="entry name" value="M14A_act_pep"/>
</dbReference>
<evidence type="ECO:0000256" key="15">
    <source>
        <dbReference type="PROSITE-ProRule" id="PRU01379"/>
    </source>
</evidence>
<name>A0A833S6T1_9HYME</name>
<dbReference type="PROSITE" id="PS00132">
    <property type="entry name" value="CARBOXYPEPT_ZN_1"/>
    <property type="match status" value="1"/>
</dbReference>
<feature type="active site" description="Proton donor/acceptor" evidence="15">
    <location>
        <position position="627"/>
    </location>
</feature>
<dbReference type="Proteomes" id="UP000655588">
    <property type="component" value="Unassembled WGS sequence"/>
</dbReference>
<keyword evidence="6" id="KW-0645">Protease</keyword>
<dbReference type="PRINTS" id="PR00765">
    <property type="entry name" value="CRBOXYPTASEA"/>
</dbReference>
<comment type="caution">
    <text evidence="17">The sequence shown here is derived from an EMBL/GenBank/DDBJ whole genome shotgun (WGS) entry which is preliminary data.</text>
</comment>
<evidence type="ECO:0000313" key="17">
    <source>
        <dbReference type="EMBL" id="KAF3424297.1"/>
    </source>
</evidence>
<dbReference type="EMBL" id="WNWW01000480">
    <property type="protein sequence ID" value="KAF3424297.1"/>
    <property type="molecule type" value="Genomic_DNA"/>
</dbReference>
<keyword evidence="5" id="KW-0121">Carboxypeptidase</keyword>
<dbReference type="PANTHER" id="PTHR11705:SF153">
    <property type="entry name" value="ZINC CARBOXYPEPTIDASE A 1-LIKE PROTEIN"/>
    <property type="match status" value="1"/>
</dbReference>
<dbReference type="Gene3D" id="3.40.630.10">
    <property type="entry name" value="Zn peptidases"/>
    <property type="match status" value="2"/>
</dbReference>
<keyword evidence="7" id="KW-0479">Metal-binding</keyword>
<feature type="domain" description="Peptidase M14" evidence="16">
    <location>
        <begin position="371"/>
        <end position="661"/>
    </location>
</feature>
<organism evidence="17 18">
    <name type="scientific">Frieseomelitta varia</name>
    <dbReference type="NCBI Taxonomy" id="561572"/>
    <lineage>
        <taxon>Eukaryota</taxon>
        <taxon>Metazoa</taxon>
        <taxon>Ecdysozoa</taxon>
        <taxon>Arthropoda</taxon>
        <taxon>Hexapoda</taxon>
        <taxon>Insecta</taxon>
        <taxon>Pterygota</taxon>
        <taxon>Neoptera</taxon>
        <taxon>Endopterygota</taxon>
        <taxon>Hymenoptera</taxon>
        <taxon>Apocrita</taxon>
        <taxon>Aculeata</taxon>
        <taxon>Apoidea</taxon>
        <taxon>Anthophila</taxon>
        <taxon>Apidae</taxon>
        <taxon>Frieseomelitta</taxon>
    </lineage>
</organism>
<dbReference type="Pfam" id="PF02244">
    <property type="entry name" value="Propep_M14"/>
    <property type="match status" value="1"/>
</dbReference>
<dbReference type="Gene3D" id="3.30.70.340">
    <property type="entry name" value="Metallocarboxypeptidase-like"/>
    <property type="match status" value="1"/>
</dbReference>
<gene>
    <name evidence="17" type="ORF">E2986_10891</name>
</gene>
<dbReference type="FunFam" id="3.30.70.340:FF:000002">
    <property type="entry name" value="Carboxypeptidase A"/>
    <property type="match status" value="1"/>
</dbReference>
<keyword evidence="18" id="KW-1185">Reference proteome</keyword>
<evidence type="ECO:0000256" key="9">
    <source>
        <dbReference type="ARBA" id="ARBA00022801"/>
    </source>
</evidence>
<keyword evidence="4" id="KW-0964">Secreted</keyword>
<evidence type="ECO:0000256" key="1">
    <source>
        <dbReference type="ARBA" id="ARBA00001947"/>
    </source>
</evidence>
<dbReference type="SMART" id="SM00631">
    <property type="entry name" value="Zn_pept"/>
    <property type="match status" value="2"/>
</dbReference>